<evidence type="ECO:0000256" key="1">
    <source>
        <dbReference type="SAM" id="SignalP"/>
    </source>
</evidence>
<dbReference type="PANTHER" id="PTHR30383">
    <property type="entry name" value="THIOESTERASE 1/PROTEASE 1/LYSOPHOSPHOLIPASE L1"/>
    <property type="match status" value="1"/>
</dbReference>
<dbReference type="Pfam" id="PF13472">
    <property type="entry name" value="Lipase_GDSL_2"/>
    <property type="match status" value="1"/>
</dbReference>
<organism evidence="3 4">
    <name type="scientific">Zobellia amurskyensis</name>
    <dbReference type="NCBI Taxonomy" id="248905"/>
    <lineage>
        <taxon>Bacteria</taxon>
        <taxon>Pseudomonadati</taxon>
        <taxon>Bacteroidota</taxon>
        <taxon>Flavobacteriia</taxon>
        <taxon>Flavobacteriales</taxon>
        <taxon>Flavobacteriaceae</taxon>
        <taxon>Zobellia</taxon>
    </lineage>
</organism>
<reference evidence="3 4" key="1">
    <citation type="journal article" date="2019" name="Mar. Drugs">
        <title>Comparative Genomics and CAZyme Genome Repertoires of Marine Zobellia amurskyensis KMM 3526(T) and Zobellia laminariae KMM 3676(T).</title>
        <authorList>
            <person name="Chernysheva N."/>
            <person name="Bystritskaya E."/>
            <person name="Stenkova A."/>
            <person name="Golovkin I."/>
            <person name="Nedashkovskaya O."/>
            <person name="Isaeva M."/>
        </authorList>
    </citation>
    <scope>NUCLEOTIDE SEQUENCE [LARGE SCALE GENOMIC DNA]</scope>
    <source>
        <strain evidence="3 4">KMM 3526</strain>
    </source>
</reference>
<protein>
    <submittedName>
        <fullName evidence="3">SGNH/GDSL hydrolase family protein</fullName>
    </submittedName>
</protein>
<sequence>MKYKYNVLIIVLLLVHGAFAQAKDDACNYLDSVKSELKKTWPDNKTVNLVFHGHSVPSGYFKTPKVHTLESYPYKILKEVKQIYTHAVVNSITTSIGGEHSEQGEKRFKEDVLAHRPDVLFIDYALNDRNIGLERAKIAWEKMIVQAKEYGTKVILMTPTPDLNEDIKSIDTKLYKHTQQIRELGQKHEVGLVDSYGLFRELANTKNLKDYMAQGNHINEKGHEIVAKAIRDFFIEDFQSK</sequence>
<dbReference type="RefSeq" id="WP_155599858.1">
    <property type="nucleotide sequence ID" value="NZ_RCNR01000016.1"/>
</dbReference>
<dbReference type="InterPro" id="IPR036514">
    <property type="entry name" value="SGNH_hydro_sf"/>
</dbReference>
<name>A0A7X2ZTS4_9FLAO</name>
<accession>A0A7X2ZTS4</accession>
<dbReference type="GO" id="GO:0004622">
    <property type="term" value="F:phosphatidylcholine lysophospholipase activity"/>
    <property type="evidence" value="ECO:0007669"/>
    <property type="project" value="TreeGrafter"/>
</dbReference>
<gene>
    <name evidence="3" type="ORF">D9O36_10305</name>
</gene>
<evidence type="ECO:0000259" key="2">
    <source>
        <dbReference type="Pfam" id="PF13472"/>
    </source>
</evidence>
<feature type="domain" description="SGNH hydrolase-type esterase" evidence="2">
    <location>
        <begin position="52"/>
        <end position="225"/>
    </location>
</feature>
<feature type="chain" id="PRO_5031329431" evidence="1">
    <location>
        <begin position="21"/>
        <end position="241"/>
    </location>
</feature>
<evidence type="ECO:0000313" key="3">
    <source>
        <dbReference type="EMBL" id="MUH36234.1"/>
    </source>
</evidence>
<dbReference type="Proteomes" id="UP000540519">
    <property type="component" value="Unassembled WGS sequence"/>
</dbReference>
<dbReference type="Gene3D" id="3.40.50.1110">
    <property type="entry name" value="SGNH hydrolase"/>
    <property type="match status" value="1"/>
</dbReference>
<keyword evidence="4" id="KW-1185">Reference proteome</keyword>
<keyword evidence="1" id="KW-0732">Signal</keyword>
<dbReference type="InterPro" id="IPR051532">
    <property type="entry name" value="Ester_Hydrolysis_Enzymes"/>
</dbReference>
<proteinExistence type="predicted"/>
<dbReference type="OrthoDB" id="9774205at2"/>
<dbReference type="SUPFAM" id="SSF52266">
    <property type="entry name" value="SGNH hydrolase"/>
    <property type="match status" value="1"/>
</dbReference>
<dbReference type="CDD" id="cd00229">
    <property type="entry name" value="SGNH_hydrolase"/>
    <property type="match status" value="1"/>
</dbReference>
<dbReference type="AlphaFoldDB" id="A0A7X2ZTS4"/>
<comment type="caution">
    <text evidence="3">The sequence shown here is derived from an EMBL/GenBank/DDBJ whole genome shotgun (WGS) entry which is preliminary data.</text>
</comment>
<evidence type="ECO:0000313" key="4">
    <source>
        <dbReference type="Proteomes" id="UP000540519"/>
    </source>
</evidence>
<dbReference type="InterPro" id="IPR013830">
    <property type="entry name" value="SGNH_hydro"/>
</dbReference>
<keyword evidence="3" id="KW-0378">Hydrolase</keyword>
<dbReference type="PANTHER" id="PTHR30383:SF5">
    <property type="entry name" value="SGNH HYDROLASE-TYPE ESTERASE DOMAIN-CONTAINING PROTEIN"/>
    <property type="match status" value="1"/>
</dbReference>
<feature type="signal peptide" evidence="1">
    <location>
        <begin position="1"/>
        <end position="20"/>
    </location>
</feature>
<dbReference type="EMBL" id="RCNR01000016">
    <property type="protein sequence ID" value="MUH36234.1"/>
    <property type="molecule type" value="Genomic_DNA"/>
</dbReference>